<dbReference type="EMBL" id="SORL01000007">
    <property type="protein sequence ID" value="TDY64748.1"/>
    <property type="molecule type" value="Genomic_DNA"/>
</dbReference>
<dbReference type="PANTHER" id="PTHR43685:SF2">
    <property type="entry name" value="GLYCOSYLTRANSFERASE 2-LIKE DOMAIN-CONTAINING PROTEIN"/>
    <property type="match status" value="1"/>
</dbReference>
<accession>A0A4R8MIA7</accession>
<dbReference type="InterPro" id="IPR001173">
    <property type="entry name" value="Glyco_trans_2-like"/>
</dbReference>
<evidence type="ECO:0000259" key="1">
    <source>
        <dbReference type="Pfam" id="PF00535"/>
    </source>
</evidence>
<dbReference type="Gene3D" id="3.90.550.10">
    <property type="entry name" value="Spore Coat Polysaccharide Biosynthesis Protein SpsA, Chain A"/>
    <property type="match status" value="1"/>
</dbReference>
<name>A0A4R8MIA7_9FLAO</name>
<keyword evidence="3" id="KW-1185">Reference proteome</keyword>
<organism evidence="2 3">
    <name type="scientific">Algibacter lectus</name>
    <dbReference type="NCBI Taxonomy" id="221126"/>
    <lineage>
        <taxon>Bacteria</taxon>
        <taxon>Pseudomonadati</taxon>
        <taxon>Bacteroidota</taxon>
        <taxon>Flavobacteriia</taxon>
        <taxon>Flavobacteriales</taxon>
        <taxon>Flavobacteriaceae</taxon>
        <taxon>Algibacter</taxon>
    </lineage>
</organism>
<dbReference type="RefSeq" id="WP_133967034.1">
    <property type="nucleotide sequence ID" value="NZ_SORL01000007.1"/>
</dbReference>
<comment type="caution">
    <text evidence="2">The sequence shown here is derived from an EMBL/GenBank/DDBJ whole genome shotgun (WGS) entry which is preliminary data.</text>
</comment>
<dbReference type="GO" id="GO:0016740">
    <property type="term" value="F:transferase activity"/>
    <property type="evidence" value="ECO:0007669"/>
    <property type="project" value="UniProtKB-KW"/>
</dbReference>
<evidence type="ECO:0000313" key="3">
    <source>
        <dbReference type="Proteomes" id="UP000294824"/>
    </source>
</evidence>
<dbReference type="SUPFAM" id="SSF53448">
    <property type="entry name" value="Nucleotide-diphospho-sugar transferases"/>
    <property type="match status" value="1"/>
</dbReference>
<dbReference type="AlphaFoldDB" id="A0A4R8MIA7"/>
<sequence>MKFSLIICTYMRPKAIIKLLESVNNQTLYPNEIIVIDGSTDTLTQAVLKINTFNNLKYYNVDAIDRGLTKQRNIGLSKVSNTSNIVCFLDDDVILEPSYFEQIVNTYSIYPKALAVGGYITNEVDWKLSDNTNSKNNFYYDGWMRNESSRFKMRAVFGLEPDAKPGYLPTFAHGRSIGFLPPSGKTYNVEQIMGGVASYKKEVFDSLSFSTYFEGYGLYEDADFSIRLAKLGPIYINTRARLAHYHDGSGRPNQYNYGKMVVRNSWYVWRVKYAKPSFKARFKFYATTILLMTIRGTNSITSQEKHKALTETLGRFVGLISLIFNKPRIQL</sequence>
<evidence type="ECO:0000313" key="2">
    <source>
        <dbReference type="EMBL" id="TDY64748.1"/>
    </source>
</evidence>
<dbReference type="Proteomes" id="UP000294824">
    <property type="component" value="Unassembled WGS sequence"/>
</dbReference>
<protein>
    <submittedName>
        <fullName evidence="2">GT2 family glycosyltransferase</fullName>
    </submittedName>
</protein>
<dbReference type="PANTHER" id="PTHR43685">
    <property type="entry name" value="GLYCOSYLTRANSFERASE"/>
    <property type="match status" value="1"/>
</dbReference>
<dbReference type="Pfam" id="PF00535">
    <property type="entry name" value="Glycos_transf_2"/>
    <property type="match status" value="1"/>
</dbReference>
<dbReference type="InterPro" id="IPR029044">
    <property type="entry name" value="Nucleotide-diphossugar_trans"/>
</dbReference>
<dbReference type="CDD" id="cd00761">
    <property type="entry name" value="Glyco_tranf_GTA_type"/>
    <property type="match status" value="1"/>
</dbReference>
<feature type="domain" description="Glycosyltransferase 2-like" evidence="1">
    <location>
        <begin position="4"/>
        <end position="132"/>
    </location>
</feature>
<reference evidence="2 3" key="1">
    <citation type="submission" date="2019-03" db="EMBL/GenBank/DDBJ databases">
        <title>Genomic Encyclopedia of Type Strains, Phase III (KMG-III): the genomes of soil and plant-associated and newly described type strains.</title>
        <authorList>
            <person name="Whitman W."/>
        </authorList>
    </citation>
    <scope>NUCLEOTIDE SEQUENCE [LARGE SCALE GENOMIC DNA]</scope>
    <source>
        <strain evidence="2 3">CECT 8301</strain>
    </source>
</reference>
<gene>
    <name evidence="2" type="ORF">DFQ06_1670</name>
</gene>
<keyword evidence="2" id="KW-0808">Transferase</keyword>
<dbReference type="InterPro" id="IPR050834">
    <property type="entry name" value="Glycosyltransf_2"/>
</dbReference>
<proteinExistence type="predicted"/>